<dbReference type="SMART" id="SM00450">
    <property type="entry name" value="RHOD"/>
    <property type="match status" value="2"/>
</dbReference>
<keyword evidence="1" id="KW-0808">Transferase</keyword>
<dbReference type="EMBL" id="NKHZ01000001">
    <property type="protein sequence ID" value="PNS21894.1"/>
    <property type="molecule type" value="Genomic_DNA"/>
</dbReference>
<dbReference type="GO" id="GO:0005739">
    <property type="term" value="C:mitochondrion"/>
    <property type="evidence" value="ECO:0007669"/>
    <property type="project" value="TreeGrafter"/>
</dbReference>
<dbReference type="InterPro" id="IPR036873">
    <property type="entry name" value="Rhodanese-like_dom_sf"/>
</dbReference>
<feature type="domain" description="Rhodanese" evidence="3">
    <location>
        <begin position="182"/>
        <end position="298"/>
    </location>
</feature>
<comment type="caution">
    <text evidence="4">The sequence shown here is derived from an EMBL/GenBank/DDBJ whole genome shotgun (WGS) entry which is preliminary data.</text>
</comment>
<dbReference type="GO" id="GO:0004792">
    <property type="term" value="F:thiosulfate-cyanide sulfurtransferase activity"/>
    <property type="evidence" value="ECO:0007669"/>
    <property type="project" value="TreeGrafter"/>
</dbReference>
<dbReference type="CDD" id="cd01448">
    <property type="entry name" value="TST_Repeat_1"/>
    <property type="match status" value="1"/>
</dbReference>
<evidence type="ECO:0000256" key="1">
    <source>
        <dbReference type="ARBA" id="ARBA00022679"/>
    </source>
</evidence>
<accession>A0A2K1R3N1</accession>
<evidence type="ECO:0000313" key="5">
    <source>
        <dbReference type="Proteomes" id="UP000243797"/>
    </source>
</evidence>
<dbReference type="PROSITE" id="PS50206">
    <property type="entry name" value="RHODANESE_3"/>
    <property type="match status" value="2"/>
</dbReference>
<feature type="domain" description="Rhodanese" evidence="3">
    <location>
        <begin position="47"/>
        <end position="142"/>
    </location>
</feature>
<dbReference type="AlphaFoldDB" id="A0A2K1R3N1"/>
<dbReference type="Proteomes" id="UP000243797">
    <property type="component" value="Unassembled WGS sequence"/>
</dbReference>
<dbReference type="PANTHER" id="PTHR11364:SF27">
    <property type="entry name" value="SULFURTRANSFERASE"/>
    <property type="match status" value="1"/>
</dbReference>
<sequence>MSNSPLQSYIVSPSAADPALRGSPSSLIPISAAWFLPNAGTTGHASFLKSHIPNSRFFDLDAISDTSSPYPHMLPNASTFSSHIGRLGISHYDHLLIYDAPESGLFSAPRVAWTFRVFGHKGGVHILNNYKTWVEEGLSSISGEQEQFKSKTYEAQEPDRSMVVQYETVRDIARKNFWEGADAAQALVLDARSRGRWEGADPEPRKGLSSGHVPGSVSLPFTEMLDEKKRLKGKEELRKLFEDRGIAGDREMITSCGTGVTASVLEAALKEVGLAEGKRRVYDGSWTEYAQRSDSIEGLIEKTGLVQSG</sequence>
<keyword evidence="5" id="KW-1185">Reference proteome</keyword>
<name>A0A2K1R3N1_9PEZI</name>
<evidence type="ECO:0000313" key="4">
    <source>
        <dbReference type="EMBL" id="PNS21894.1"/>
    </source>
</evidence>
<dbReference type="STRING" id="2082308.A0A2K1R3N1"/>
<dbReference type="PANTHER" id="PTHR11364">
    <property type="entry name" value="THIOSULFATE SULFERTANSFERASE"/>
    <property type="match status" value="1"/>
</dbReference>
<dbReference type="FunFam" id="3.40.250.10:FF:000001">
    <property type="entry name" value="Sulfurtransferase"/>
    <property type="match status" value="1"/>
</dbReference>
<evidence type="ECO:0000259" key="3">
    <source>
        <dbReference type="PROSITE" id="PS50206"/>
    </source>
</evidence>
<organism evidence="4 5">
    <name type="scientific">Sphaceloma murrayae</name>
    <dbReference type="NCBI Taxonomy" id="2082308"/>
    <lineage>
        <taxon>Eukaryota</taxon>
        <taxon>Fungi</taxon>
        <taxon>Dikarya</taxon>
        <taxon>Ascomycota</taxon>
        <taxon>Pezizomycotina</taxon>
        <taxon>Dothideomycetes</taxon>
        <taxon>Dothideomycetidae</taxon>
        <taxon>Myriangiales</taxon>
        <taxon>Elsinoaceae</taxon>
        <taxon>Sphaceloma</taxon>
    </lineage>
</organism>
<dbReference type="Pfam" id="PF00581">
    <property type="entry name" value="Rhodanese"/>
    <property type="match status" value="1"/>
</dbReference>
<dbReference type="FunCoup" id="A0A2K1R3N1">
    <property type="interactions" value="451"/>
</dbReference>
<dbReference type="InParanoid" id="A0A2K1R3N1"/>
<dbReference type="SUPFAM" id="SSF52821">
    <property type="entry name" value="Rhodanese/Cell cycle control phosphatase"/>
    <property type="match status" value="2"/>
</dbReference>
<reference evidence="4 5" key="1">
    <citation type="submission" date="2017-06" db="EMBL/GenBank/DDBJ databases">
        <title>Draft genome sequence of a variant of Elsinoe murrayae.</title>
        <authorList>
            <person name="Cheng Q."/>
        </authorList>
    </citation>
    <scope>NUCLEOTIDE SEQUENCE [LARGE SCALE GENOMIC DNA]</scope>
    <source>
        <strain evidence="4 5">CQ-2017a</strain>
    </source>
</reference>
<evidence type="ECO:0000256" key="2">
    <source>
        <dbReference type="ARBA" id="ARBA00022737"/>
    </source>
</evidence>
<dbReference type="OrthoDB" id="270167at2759"/>
<dbReference type="Gene3D" id="3.40.250.10">
    <property type="entry name" value="Rhodanese-like domain"/>
    <property type="match status" value="2"/>
</dbReference>
<protein>
    <recommendedName>
        <fullName evidence="3">Rhodanese domain-containing protein</fullName>
    </recommendedName>
</protein>
<proteinExistence type="predicted"/>
<keyword evidence="2" id="KW-0677">Repeat</keyword>
<dbReference type="CDD" id="cd01449">
    <property type="entry name" value="TST_Repeat_2"/>
    <property type="match status" value="1"/>
</dbReference>
<dbReference type="InterPro" id="IPR001763">
    <property type="entry name" value="Rhodanese-like_dom"/>
</dbReference>
<dbReference type="InterPro" id="IPR045078">
    <property type="entry name" value="TST/MPST-like"/>
</dbReference>
<gene>
    <name evidence="4" type="ORF">CAC42_492</name>
</gene>